<proteinExistence type="predicted"/>
<dbReference type="EMBL" id="HBGK01019368">
    <property type="protein sequence ID" value="CAD9280899.1"/>
    <property type="molecule type" value="Transcribed_RNA"/>
</dbReference>
<keyword evidence="1" id="KW-1133">Transmembrane helix</keyword>
<accession>A0A7S1UYX5</accession>
<dbReference type="CDD" id="cd00170">
    <property type="entry name" value="SEC14"/>
    <property type="match status" value="1"/>
</dbReference>
<dbReference type="SMART" id="SM00516">
    <property type="entry name" value="SEC14"/>
    <property type="match status" value="1"/>
</dbReference>
<dbReference type="SUPFAM" id="SSF52087">
    <property type="entry name" value="CRAL/TRIO domain"/>
    <property type="match status" value="1"/>
</dbReference>
<evidence type="ECO:0000256" key="1">
    <source>
        <dbReference type="SAM" id="Phobius"/>
    </source>
</evidence>
<dbReference type="Gene3D" id="1.10.8.20">
    <property type="entry name" value="N-terminal domain of phosphatidylinositol transfer protein sec14p"/>
    <property type="match status" value="1"/>
</dbReference>
<dbReference type="Pfam" id="PF00650">
    <property type="entry name" value="CRAL_TRIO"/>
    <property type="match status" value="1"/>
</dbReference>
<evidence type="ECO:0000313" key="3">
    <source>
        <dbReference type="EMBL" id="CAD9280899.1"/>
    </source>
</evidence>
<name>A0A7S1UYX5_9STRA</name>
<dbReference type="InterPro" id="IPR001251">
    <property type="entry name" value="CRAL-TRIO_dom"/>
</dbReference>
<evidence type="ECO:0000259" key="2">
    <source>
        <dbReference type="PROSITE" id="PS50191"/>
    </source>
</evidence>
<dbReference type="AlphaFoldDB" id="A0A7S1UYX5"/>
<dbReference type="Gene3D" id="3.40.525.10">
    <property type="entry name" value="CRAL-TRIO lipid binding domain"/>
    <property type="match status" value="1"/>
</dbReference>
<keyword evidence="1" id="KW-0472">Membrane</keyword>
<reference evidence="3" key="1">
    <citation type="submission" date="2021-01" db="EMBL/GenBank/DDBJ databases">
        <authorList>
            <person name="Corre E."/>
            <person name="Pelletier E."/>
            <person name="Niang G."/>
            <person name="Scheremetjew M."/>
            <person name="Finn R."/>
            <person name="Kale V."/>
            <person name="Holt S."/>
            <person name="Cochrane G."/>
            <person name="Meng A."/>
            <person name="Brown T."/>
            <person name="Cohen L."/>
        </authorList>
    </citation>
    <scope>NUCLEOTIDE SEQUENCE</scope>
    <source>
        <strain evidence="3">CCMP 410</strain>
    </source>
</reference>
<dbReference type="SUPFAM" id="SSF46938">
    <property type="entry name" value="CRAL/TRIO N-terminal domain"/>
    <property type="match status" value="1"/>
</dbReference>
<organism evidence="3">
    <name type="scientific">Grammatophora oceanica</name>
    <dbReference type="NCBI Taxonomy" id="210454"/>
    <lineage>
        <taxon>Eukaryota</taxon>
        <taxon>Sar</taxon>
        <taxon>Stramenopiles</taxon>
        <taxon>Ochrophyta</taxon>
        <taxon>Bacillariophyta</taxon>
        <taxon>Fragilariophyceae</taxon>
        <taxon>Fragilariophycidae</taxon>
        <taxon>Rhabdonematales</taxon>
        <taxon>Grammatophoraceae</taxon>
        <taxon>Grammatophora</taxon>
    </lineage>
</organism>
<protein>
    <recommendedName>
        <fullName evidence="2">CRAL-TRIO domain-containing protein</fullName>
    </recommendedName>
</protein>
<dbReference type="PANTHER" id="PTHR10174">
    <property type="entry name" value="ALPHA-TOCOPHEROL TRANSFER PROTEIN-RELATED"/>
    <property type="match status" value="1"/>
</dbReference>
<dbReference type="PRINTS" id="PR00180">
    <property type="entry name" value="CRETINALDHBP"/>
</dbReference>
<dbReference type="PANTHER" id="PTHR10174:SF208">
    <property type="entry name" value="CRAL-TRIO DOMAIN-CONTAINING PROTEIN DDB_G0278031"/>
    <property type="match status" value="1"/>
</dbReference>
<dbReference type="GO" id="GO:0016020">
    <property type="term" value="C:membrane"/>
    <property type="evidence" value="ECO:0007669"/>
    <property type="project" value="TreeGrafter"/>
</dbReference>
<dbReference type="PROSITE" id="PS50191">
    <property type="entry name" value="CRAL_TRIO"/>
    <property type="match status" value="1"/>
</dbReference>
<dbReference type="GO" id="GO:1902936">
    <property type="term" value="F:phosphatidylinositol bisphosphate binding"/>
    <property type="evidence" value="ECO:0007669"/>
    <property type="project" value="TreeGrafter"/>
</dbReference>
<dbReference type="InterPro" id="IPR036865">
    <property type="entry name" value="CRAL-TRIO_dom_sf"/>
</dbReference>
<gene>
    <name evidence="3" type="ORF">GOCE00092_LOCUS9809</name>
</gene>
<feature type="domain" description="CRAL-TRIO" evidence="2">
    <location>
        <begin position="111"/>
        <end position="275"/>
    </location>
</feature>
<sequence>MSNPNIEMTEPDAFGQKHPIESEELIATGLKELELEVSKLPDDDRAAWEEAKVKCASELIDDKFLLQFLRAEVFNADLAAKRLCGYWTKRLSAFGPDKAFLPMTLDQALKDDDFPLRMGFATLVPATDPVGRSILFFDPSKNDRTKYSIESLTRAVWYYMHAALESETAQQKGVVFMIYPQKAKLSQFDRGLANSVMSSLKLCMPVRVSALMICHPPFFFSIVFSVVKVFMGERVRKRVRVMSGSQISVMEELQVLGLTADRLPTELGGAIELNATKYVDERKAAGK</sequence>
<keyword evidence="1" id="KW-0812">Transmembrane</keyword>
<feature type="transmembrane region" description="Helical" evidence="1">
    <location>
        <begin position="208"/>
        <end position="230"/>
    </location>
</feature>
<dbReference type="InterPro" id="IPR036273">
    <property type="entry name" value="CRAL/TRIO_N_dom_sf"/>
</dbReference>